<evidence type="ECO:0000256" key="3">
    <source>
        <dbReference type="ARBA" id="ARBA00022475"/>
    </source>
</evidence>
<feature type="transmembrane region" description="Helical" evidence="8">
    <location>
        <begin position="249"/>
        <end position="273"/>
    </location>
</feature>
<feature type="domain" description="ABC transmembrane type-1" evidence="9">
    <location>
        <begin position="68"/>
        <end position="270"/>
    </location>
</feature>
<feature type="transmembrane region" description="Helical" evidence="8">
    <location>
        <begin position="21"/>
        <end position="41"/>
    </location>
</feature>
<gene>
    <name evidence="10" type="ordered locus">Taci_1473</name>
</gene>
<dbReference type="GO" id="GO:0005886">
    <property type="term" value="C:plasma membrane"/>
    <property type="evidence" value="ECO:0007669"/>
    <property type="project" value="UniProtKB-SubCell"/>
</dbReference>
<evidence type="ECO:0000256" key="1">
    <source>
        <dbReference type="ARBA" id="ARBA00004429"/>
    </source>
</evidence>
<proteinExistence type="inferred from homology"/>
<feature type="transmembrane region" description="Helical" evidence="8">
    <location>
        <begin position="192"/>
        <end position="214"/>
    </location>
</feature>
<evidence type="ECO:0000259" key="9">
    <source>
        <dbReference type="PROSITE" id="PS50928"/>
    </source>
</evidence>
<reference evidence="10 11" key="1">
    <citation type="journal article" date="2009" name="Stand. Genomic Sci.">
        <title>Complete genome sequence of Thermanaerovibrio acidaminovorans type strain (Su883).</title>
        <authorList>
            <person name="Chovatia M."/>
            <person name="Sikorski J."/>
            <person name="Schroder M."/>
            <person name="Lapidus A."/>
            <person name="Nolan M."/>
            <person name="Tice H."/>
            <person name="Glavina Del Rio T."/>
            <person name="Copeland A."/>
            <person name="Cheng J.F."/>
            <person name="Lucas S."/>
            <person name="Chen F."/>
            <person name="Bruce D."/>
            <person name="Goodwin L."/>
            <person name="Pitluck S."/>
            <person name="Ivanova N."/>
            <person name="Mavromatis K."/>
            <person name="Ovchinnikova G."/>
            <person name="Pati A."/>
            <person name="Chen A."/>
            <person name="Palaniappan K."/>
            <person name="Land M."/>
            <person name="Hauser L."/>
            <person name="Chang Y.J."/>
            <person name="Jeffries C.D."/>
            <person name="Chain P."/>
            <person name="Saunders E."/>
            <person name="Detter J.C."/>
            <person name="Brettin T."/>
            <person name="Rohde M."/>
            <person name="Goker M."/>
            <person name="Spring S."/>
            <person name="Bristow J."/>
            <person name="Markowitz V."/>
            <person name="Hugenholtz P."/>
            <person name="Kyrpides N.C."/>
            <person name="Klenk H.P."/>
            <person name="Eisen J.A."/>
        </authorList>
    </citation>
    <scope>NUCLEOTIDE SEQUENCE [LARGE SCALE GENOMIC DNA]</scope>
    <source>
        <strain evidence="11">ATCC 49978 / DSM 6589 / Su883</strain>
    </source>
</reference>
<dbReference type="AlphaFoldDB" id="D1B6R2"/>
<evidence type="ECO:0000256" key="6">
    <source>
        <dbReference type="ARBA" id="ARBA00022989"/>
    </source>
</evidence>
<dbReference type="KEGG" id="tai:Taci_1473"/>
<dbReference type="eggNOG" id="COG1177">
    <property type="taxonomic scope" value="Bacteria"/>
</dbReference>
<keyword evidence="11" id="KW-1185">Reference proteome</keyword>
<feature type="transmembrane region" description="Helical" evidence="8">
    <location>
        <begin position="294"/>
        <end position="315"/>
    </location>
</feature>
<dbReference type="CDD" id="cd06261">
    <property type="entry name" value="TM_PBP2"/>
    <property type="match status" value="2"/>
</dbReference>
<evidence type="ECO:0000256" key="8">
    <source>
        <dbReference type="RuleBase" id="RU363032"/>
    </source>
</evidence>
<dbReference type="OrthoDB" id="8404154at2"/>
<keyword evidence="5 8" id="KW-0812">Transmembrane</keyword>
<sequence length="574" mass="62012">MMGIRIRRSHRWEPWLVGASLAPLIVMYLAFMGLPIAWTVIRSFTGPQGTGLGNYLEMFRSPFLLQSFRNSIWVSAWSAAIGTALALPSAMAIRRSPKREAFTVFCNTVNNFSGVPLAFAFIVIMGTQGAITILLRRHLGLELDIYSSTGLMILYVYFQVPLGILSIYPALDVLGRDLLEASRTLGASDGRFWLKVGFPLLLPTVSGTGCLLFANAMGAYATAYALNTNSNLVPIRISSLVAGDVFLDFDLACAMSTALLAITLSVTFLGMRARVRSQGSSPGGNLLDISNPRWSAPVLLGTLAFLLLPVLSTVLHSLSSSWGATVLPDGLSLRWYRELIGDPRFRWAVLRSVGVSALSVGLASAVLLPPMVLSRCFYPRLYRGIERASIVPLVVPPVVTSVGLLILYSPTPIGGTIWLLTPVYSVMCVPFVARGISSALEGMNLREIMEAALSFGMGPLKALVQVVLPNIKGGLASGALMGFSVLMGEFVLGNLLVGTRFETLQIYLFSKRGAGGHLASAMVTVHFLVCGTLSAMAWWSLKGSRSGIRDREIESAGCGGKVRQLIRRWRHAAY</sequence>
<protein>
    <submittedName>
        <fullName evidence="10">Binding-protein-dependent transport systems inner membrane component</fullName>
    </submittedName>
</protein>
<feature type="transmembrane region" description="Helical" evidence="8">
    <location>
        <begin position="72"/>
        <end position="93"/>
    </location>
</feature>
<comment type="similarity">
    <text evidence="8">Belongs to the binding-protein-dependent transport system permease family.</text>
</comment>
<dbReference type="eggNOG" id="COG4132">
    <property type="taxonomic scope" value="Bacteria"/>
</dbReference>
<evidence type="ECO:0000256" key="7">
    <source>
        <dbReference type="ARBA" id="ARBA00023136"/>
    </source>
</evidence>
<evidence type="ECO:0000256" key="2">
    <source>
        <dbReference type="ARBA" id="ARBA00022448"/>
    </source>
</evidence>
<dbReference type="InterPro" id="IPR000515">
    <property type="entry name" value="MetI-like"/>
</dbReference>
<feature type="domain" description="ABC transmembrane type-1" evidence="9">
    <location>
        <begin position="349"/>
        <end position="537"/>
    </location>
</feature>
<name>D1B6R2_THEAS</name>
<dbReference type="EMBL" id="CP001818">
    <property type="protein sequence ID" value="ACZ19703.1"/>
    <property type="molecule type" value="Genomic_DNA"/>
</dbReference>
<comment type="subcellular location">
    <subcellularLocation>
        <location evidence="1">Cell inner membrane</location>
        <topology evidence="1">Multi-pass membrane protein</topology>
    </subcellularLocation>
    <subcellularLocation>
        <location evidence="8">Cell membrane</location>
        <topology evidence="8">Multi-pass membrane protein</topology>
    </subcellularLocation>
</comment>
<keyword evidence="7 8" id="KW-0472">Membrane</keyword>
<evidence type="ECO:0000256" key="4">
    <source>
        <dbReference type="ARBA" id="ARBA00022519"/>
    </source>
</evidence>
<dbReference type="PANTHER" id="PTHR43357:SF4">
    <property type="entry name" value="INNER MEMBRANE ABC TRANSPORTER PERMEASE PROTEIN YDCV"/>
    <property type="match status" value="1"/>
</dbReference>
<dbReference type="Pfam" id="PF00528">
    <property type="entry name" value="BPD_transp_1"/>
    <property type="match status" value="2"/>
</dbReference>
<feature type="transmembrane region" description="Helical" evidence="8">
    <location>
        <begin position="154"/>
        <end position="171"/>
    </location>
</feature>
<feature type="transmembrane region" description="Helical" evidence="8">
    <location>
        <begin position="474"/>
        <end position="497"/>
    </location>
</feature>
<accession>D1B6R2</accession>
<keyword evidence="3" id="KW-1003">Cell membrane</keyword>
<feature type="transmembrane region" description="Helical" evidence="8">
    <location>
        <begin position="518"/>
        <end position="541"/>
    </location>
</feature>
<dbReference type="InterPro" id="IPR035906">
    <property type="entry name" value="MetI-like_sf"/>
</dbReference>
<keyword evidence="2 8" id="KW-0813">Transport</keyword>
<dbReference type="Gene3D" id="1.10.3720.10">
    <property type="entry name" value="MetI-like"/>
    <property type="match status" value="2"/>
</dbReference>
<feature type="transmembrane region" description="Helical" evidence="8">
    <location>
        <begin position="390"/>
        <end position="409"/>
    </location>
</feature>
<dbReference type="EnsemblBacteria" id="ACZ19703">
    <property type="protein sequence ID" value="ACZ19703"/>
    <property type="gene ID" value="Taci_1473"/>
</dbReference>
<dbReference type="Proteomes" id="UP000002030">
    <property type="component" value="Chromosome"/>
</dbReference>
<feature type="transmembrane region" description="Helical" evidence="8">
    <location>
        <begin position="353"/>
        <end position="378"/>
    </location>
</feature>
<feature type="transmembrane region" description="Helical" evidence="8">
    <location>
        <begin position="415"/>
        <end position="436"/>
    </location>
</feature>
<keyword evidence="4" id="KW-0997">Cell inner membrane</keyword>
<organism evidence="10 11">
    <name type="scientific">Thermanaerovibrio acidaminovorans (strain ATCC 49978 / DSM 6589 / Su883)</name>
    <name type="common">Selenomonas acidaminovorans</name>
    <dbReference type="NCBI Taxonomy" id="525903"/>
    <lineage>
        <taxon>Bacteria</taxon>
        <taxon>Thermotogati</taxon>
        <taxon>Synergistota</taxon>
        <taxon>Synergistia</taxon>
        <taxon>Synergistales</taxon>
        <taxon>Synergistaceae</taxon>
        <taxon>Thermanaerovibrio</taxon>
    </lineage>
</organism>
<evidence type="ECO:0000313" key="10">
    <source>
        <dbReference type="EMBL" id="ACZ19703.1"/>
    </source>
</evidence>
<evidence type="ECO:0000256" key="5">
    <source>
        <dbReference type="ARBA" id="ARBA00022692"/>
    </source>
</evidence>
<evidence type="ECO:0000313" key="11">
    <source>
        <dbReference type="Proteomes" id="UP000002030"/>
    </source>
</evidence>
<dbReference type="GO" id="GO:0055085">
    <property type="term" value="P:transmembrane transport"/>
    <property type="evidence" value="ECO:0007669"/>
    <property type="project" value="InterPro"/>
</dbReference>
<keyword evidence="6 8" id="KW-1133">Transmembrane helix</keyword>
<dbReference type="HOGENOM" id="CLU_474805_0_0_0"/>
<feature type="transmembrane region" description="Helical" evidence="8">
    <location>
        <begin position="114"/>
        <end position="134"/>
    </location>
</feature>
<dbReference type="STRING" id="525903.Taci_1473"/>
<dbReference type="PROSITE" id="PS50928">
    <property type="entry name" value="ABC_TM1"/>
    <property type="match status" value="2"/>
</dbReference>
<dbReference type="SUPFAM" id="SSF161098">
    <property type="entry name" value="MetI-like"/>
    <property type="match status" value="2"/>
</dbReference>
<dbReference type="PANTHER" id="PTHR43357">
    <property type="entry name" value="INNER MEMBRANE ABC TRANSPORTER PERMEASE PROTEIN YDCV"/>
    <property type="match status" value="1"/>
</dbReference>